<protein>
    <submittedName>
        <fullName evidence="4">TetR/AcrR family transcriptional regulator</fullName>
    </submittedName>
</protein>
<evidence type="ECO:0000313" key="5">
    <source>
        <dbReference type="Proteomes" id="UP001596540"/>
    </source>
</evidence>
<feature type="domain" description="HTH tetR-type" evidence="3">
    <location>
        <begin position="6"/>
        <end position="66"/>
    </location>
</feature>
<dbReference type="Pfam" id="PF00440">
    <property type="entry name" value="TetR_N"/>
    <property type="match status" value="1"/>
</dbReference>
<dbReference type="InterPro" id="IPR001647">
    <property type="entry name" value="HTH_TetR"/>
</dbReference>
<organism evidence="4 5">
    <name type="scientific">Marinactinospora rubrisoli</name>
    <dbReference type="NCBI Taxonomy" id="2715399"/>
    <lineage>
        <taxon>Bacteria</taxon>
        <taxon>Bacillati</taxon>
        <taxon>Actinomycetota</taxon>
        <taxon>Actinomycetes</taxon>
        <taxon>Streptosporangiales</taxon>
        <taxon>Nocardiopsidaceae</taxon>
        <taxon>Marinactinospora</taxon>
    </lineage>
</organism>
<dbReference type="EMBL" id="JBHTBH010000006">
    <property type="protein sequence ID" value="MFC7329072.1"/>
    <property type="molecule type" value="Genomic_DNA"/>
</dbReference>
<keyword evidence="5" id="KW-1185">Reference proteome</keyword>
<dbReference type="SUPFAM" id="SSF46689">
    <property type="entry name" value="Homeodomain-like"/>
    <property type="match status" value="1"/>
</dbReference>
<feature type="DNA-binding region" description="H-T-H motif" evidence="2">
    <location>
        <begin position="29"/>
        <end position="48"/>
    </location>
</feature>
<dbReference type="InterPro" id="IPR009057">
    <property type="entry name" value="Homeodomain-like_sf"/>
</dbReference>
<accession>A0ABW2KIW3</accession>
<evidence type="ECO:0000256" key="1">
    <source>
        <dbReference type="ARBA" id="ARBA00023125"/>
    </source>
</evidence>
<dbReference type="Gene3D" id="1.10.357.10">
    <property type="entry name" value="Tetracycline Repressor, domain 2"/>
    <property type="match status" value="1"/>
</dbReference>
<dbReference type="RefSeq" id="WP_379871715.1">
    <property type="nucleotide sequence ID" value="NZ_JBHTBH010000006.1"/>
</dbReference>
<keyword evidence="1 2" id="KW-0238">DNA-binding</keyword>
<sequence>MPAANPRRRRALADAAVALLADQGAHGLTHRSVERLAGLPAGTASNYFRNREALLVAAAERILELHMADMAAATTGGDDGTGAAGPSREHTERWTADELAGLLADSLWTAATTLRERYLAVVELQLAARSHPALAAVLASLLDNALAVTRELHVRMATPVSPAGVRTLVDLYSGALFTLVARPVGQLDRAAVRDLATAMVRGAVQVGG</sequence>
<dbReference type="Proteomes" id="UP001596540">
    <property type="component" value="Unassembled WGS sequence"/>
</dbReference>
<comment type="caution">
    <text evidence="4">The sequence shown here is derived from an EMBL/GenBank/DDBJ whole genome shotgun (WGS) entry which is preliminary data.</text>
</comment>
<gene>
    <name evidence="4" type="ORF">ACFQRF_15135</name>
</gene>
<proteinExistence type="predicted"/>
<dbReference type="PROSITE" id="PS50977">
    <property type="entry name" value="HTH_TETR_2"/>
    <property type="match status" value="1"/>
</dbReference>
<reference evidence="5" key="1">
    <citation type="journal article" date="2019" name="Int. J. Syst. Evol. Microbiol.">
        <title>The Global Catalogue of Microorganisms (GCM) 10K type strain sequencing project: providing services to taxonomists for standard genome sequencing and annotation.</title>
        <authorList>
            <consortium name="The Broad Institute Genomics Platform"/>
            <consortium name="The Broad Institute Genome Sequencing Center for Infectious Disease"/>
            <person name="Wu L."/>
            <person name="Ma J."/>
        </authorList>
    </citation>
    <scope>NUCLEOTIDE SEQUENCE [LARGE SCALE GENOMIC DNA]</scope>
    <source>
        <strain evidence="5">CGMCC 4.7382</strain>
    </source>
</reference>
<dbReference type="Pfam" id="PF17940">
    <property type="entry name" value="TetR_C_31"/>
    <property type="match status" value="1"/>
</dbReference>
<name>A0ABW2KIW3_9ACTN</name>
<evidence type="ECO:0000259" key="3">
    <source>
        <dbReference type="PROSITE" id="PS50977"/>
    </source>
</evidence>
<evidence type="ECO:0000313" key="4">
    <source>
        <dbReference type="EMBL" id="MFC7329072.1"/>
    </source>
</evidence>
<dbReference type="InterPro" id="IPR041583">
    <property type="entry name" value="TetR_C_31"/>
</dbReference>
<evidence type="ECO:0000256" key="2">
    <source>
        <dbReference type="PROSITE-ProRule" id="PRU00335"/>
    </source>
</evidence>